<proteinExistence type="predicted"/>
<dbReference type="Pfam" id="PF06094">
    <property type="entry name" value="GGACT"/>
    <property type="match status" value="1"/>
</dbReference>
<dbReference type="AlphaFoldDB" id="A0A229UPK8"/>
<dbReference type="SUPFAM" id="SSF110857">
    <property type="entry name" value="Gamma-glutamyl cyclotransferase-like"/>
    <property type="match status" value="1"/>
</dbReference>
<dbReference type="Gene3D" id="3.10.490.10">
    <property type="entry name" value="Gamma-glutamyl cyclotransferase-like"/>
    <property type="match status" value="1"/>
</dbReference>
<dbReference type="EMBL" id="NMQW01000023">
    <property type="protein sequence ID" value="OXM85313.1"/>
    <property type="molecule type" value="Genomic_DNA"/>
</dbReference>
<comment type="caution">
    <text evidence="2">The sequence shown here is derived from an EMBL/GenBank/DDBJ whole genome shotgun (WGS) entry which is preliminary data.</text>
</comment>
<evidence type="ECO:0000259" key="1">
    <source>
        <dbReference type="Pfam" id="PF06094"/>
    </source>
</evidence>
<keyword evidence="2" id="KW-0808">Transferase</keyword>
<sequence length="127" mass="14851">MIWVFVYGTLLVGEMNHQVAEPYVMKVEGGKVRGRLVDYGPYPALVPTVEDEWVRGEWLLVTEPGLEQMDMLEEYYGPEGCNDYERVWIRDAERQEREGWVYIWTDARGCSPIPGGCWRTYLRNKKA</sequence>
<dbReference type="OrthoDB" id="8538589at2"/>
<keyword evidence="3" id="KW-1185">Reference proteome</keyword>
<dbReference type="Proteomes" id="UP000215509">
    <property type="component" value="Unassembled WGS sequence"/>
</dbReference>
<feature type="domain" description="Gamma-glutamylcyclotransferase AIG2-like" evidence="1">
    <location>
        <begin position="4"/>
        <end position="119"/>
    </location>
</feature>
<dbReference type="InterPro" id="IPR013024">
    <property type="entry name" value="GGCT-like"/>
</dbReference>
<evidence type="ECO:0000313" key="3">
    <source>
        <dbReference type="Proteomes" id="UP000215509"/>
    </source>
</evidence>
<reference evidence="2 3" key="1">
    <citation type="submission" date="2017-07" db="EMBL/GenBank/DDBJ databases">
        <title>Genome sequencing and assembly of Paenibacillus rigui.</title>
        <authorList>
            <person name="Mayilraj S."/>
        </authorList>
    </citation>
    <scope>NUCLEOTIDE SEQUENCE [LARGE SCALE GENOMIC DNA]</scope>
    <source>
        <strain evidence="2 3">JCM 16352</strain>
    </source>
</reference>
<protein>
    <submittedName>
        <fullName evidence="2">Gamma-glutamylcyclotransferase</fullName>
    </submittedName>
</protein>
<organism evidence="2 3">
    <name type="scientific">Paenibacillus rigui</name>
    <dbReference type="NCBI Taxonomy" id="554312"/>
    <lineage>
        <taxon>Bacteria</taxon>
        <taxon>Bacillati</taxon>
        <taxon>Bacillota</taxon>
        <taxon>Bacilli</taxon>
        <taxon>Bacillales</taxon>
        <taxon>Paenibacillaceae</taxon>
        <taxon>Paenibacillus</taxon>
    </lineage>
</organism>
<dbReference type="InterPro" id="IPR036568">
    <property type="entry name" value="GGCT-like_sf"/>
</dbReference>
<dbReference type="GO" id="GO:0016740">
    <property type="term" value="F:transferase activity"/>
    <property type="evidence" value="ECO:0007669"/>
    <property type="project" value="UniProtKB-KW"/>
</dbReference>
<gene>
    <name evidence="2" type="ORF">CF651_17145</name>
</gene>
<dbReference type="InterPro" id="IPR009288">
    <property type="entry name" value="AIG2-like_dom"/>
</dbReference>
<name>A0A229UPK8_9BACL</name>
<accession>A0A229UPK8</accession>
<dbReference type="RefSeq" id="WP_094016079.1">
    <property type="nucleotide sequence ID" value="NZ_NMQW01000023.1"/>
</dbReference>
<dbReference type="CDD" id="cd06661">
    <property type="entry name" value="GGCT_like"/>
    <property type="match status" value="1"/>
</dbReference>
<evidence type="ECO:0000313" key="2">
    <source>
        <dbReference type="EMBL" id="OXM85313.1"/>
    </source>
</evidence>